<accession>A0A931GYQ2</accession>
<dbReference type="EMBL" id="JADWYR010000002">
    <property type="protein sequence ID" value="MBG9377187.1"/>
    <property type="molecule type" value="Genomic_DNA"/>
</dbReference>
<dbReference type="RefSeq" id="WP_196991286.1">
    <property type="nucleotide sequence ID" value="NZ_JADWYR010000002.1"/>
</dbReference>
<gene>
    <name evidence="1" type="ORF">I5907_13165</name>
</gene>
<protein>
    <submittedName>
        <fullName evidence="1">Uncharacterized protein</fullName>
    </submittedName>
</protein>
<evidence type="ECO:0000313" key="2">
    <source>
        <dbReference type="Proteomes" id="UP000628448"/>
    </source>
</evidence>
<organism evidence="1 2">
    <name type="scientific">Panacibacter microcysteis</name>
    <dbReference type="NCBI Taxonomy" id="2793269"/>
    <lineage>
        <taxon>Bacteria</taxon>
        <taxon>Pseudomonadati</taxon>
        <taxon>Bacteroidota</taxon>
        <taxon>Chitinophagia</taxon>
        <taxon>Chitinophagales</taxon>
        <taxon>Chitinophagaceae</taxon>
        <taxon>Panacibacter</taxon>
    </lineage>
</organism>
<evidence type="ECO:0000313" key="1">
    <source>
        <dbReference type="EMBL" id="MBG9377187.1"/>
    </source>
</evidence>
<reference evidence="1" key="1">
    <citation type="submission" date="2020-11" db="EMBL/GenBank/DDBJ databases">
        <title>Bacterial whole genome sequence for Panacibacter sp. DH6.</title>
        <authorList>
            <person name="Le V."/>
            <person name="Ko S."/>
            <person name="Ahn C.-Y."/>
            <person name="Oh H.-M."/>
        </authorList>
    </citation>
    <scope>NUCLEOTIDE SEQUENCE</scope>
    <source>
        <strain evidence="1">DH6</strain>
    </source>
</reference>
<name>A0A931GYQ2_9BACT</name>
<sequence length="216" mass="24848">MQPQQILEKTKKIFEAINAAQSIQQLDNIYAQNDLPRFYPANKYPRLHFSLNEDDISGIDERILNDDGSIAEEASKHIQDPLAKILYAVLWKNGDLQKIKHVAQGIKGSNTLEAVDEAVVFKQFGKHLANKQEEPIIDQHVLRAFSIYQATDVTRVNKILRQTNFNDWKLVQEYKECFKTLNSKKEHIEGWRSKVDQLLFSLGKSIKANRNGQPAF</sequence>
<dbReference type="AlphaFoldDB" id="A0A931GYQ2"/>
<dbReference type="Proteomes" id="UP000628448">
    <property type="component" value="Unassembled WGS sequence"/>
</dbReference>
<keyword evidence="2" id="KW-1185">Reference proteome</keyword>
<comment type="caution">
    <text evidence="1">The sequence shown here is derived from an EMBL/GenBank/DDBJ whole genome shotgun (WGS) entry which is preliminary data.</text>
</comment>
<proteinExistence type="predicted"/>